<proteinExistence type="predicted"/>
<keyword evidence="2" id="KW-1185">Reference proteome</keyword>
<evidence type="ECO:0000313" key="2">
    <source>
        <dbReference type="Proteomes" id="UP000076830"/>
    </source>
</evidence>
<evidence type="ECO:0000313" key="1">
    <source>
        <dbReference type="EMBL" id="ANB16401.1"/>
    </source>
</evidence>
<name>A0A167GCC1_9GAMM</name>
<dbReference type="Proteomes" id="UP000076830">
    <property type="component" value="Chromosome"/>
</dbReference>
<reference evidence="1 2" key="1">
    <citation type="submission" date="2016-04" db="EMBL/GenBank/DDBJ databases">
        <title>Complete genome sequence of Dokdonella koreensis DS-123T.</title>
        <authorList>
            <person name="Kim J.F."/>
            <person name="Lee H."/>
            <person name="Kwak M.-J."/>
        </authorList>
    </citation>
    <scope>NUCLEOTIDE SEQUENCE [LARGE SCALE GENOMIC DNA]</scope>
    <source>
        <strain evidence="1 2">DS-123</strain>
    </source>
</reference>
<accession>A0A167GCC1</accession>
<dbReference type="EMBL" id="CP015249">
    <property type="protein sequence ID" value="ANB16401.1"/>
    <property type="molecule type" value="Genomic_DNA"/>
</dbReference>
<sequence>MHLVFTKGAGKHDRMAVVRAGVPQAAIGCPKQGIIPHDMVHYAVEVTLHARGFIARVAAGEEAVFQMVPEAQSDGVERLVEVLQADGWSGWTGAPQDLLDLYHVTCEARGCPPLAIGIGDVEAVRGRVLELTARWASTPVGASLALPFPDA</sequence>
<dbReference type="AlphaFoldDB" id="A0A167GCC1"/>
<protein>
    <submittedName>
        <fullName evidence="1">Uncharacterized protein</fullName>
    </submittedName>
</protein>
<organism evidence="1 2">
    <name type="scientific">Dokdonella koreensis DS-123</name>
    <dbReference type="NCBI Taxonomy" id="1300342"/>
    <lineage>
        <taxon>Bacteria</taxon>
        <taxon>Pseudomonadati</taxon>
        <taxon>Pseudomonadota</taxon>
        <taxon>Gammaproteobacteria</taxon>
        <taxon>Lysobacterales</taxon>
        <taxon>Rhodanobacteraceae</taxon>
        <taxon>Dokdonella</taxon>
    </lineage>
</organism>
<dbReference type="OrthoDB" id="583519at2"/>
<dbReference type="KEGG" id="dko:I596_364"/>
<dbReference type="PATRIC" id="fig|1300342.3.peg.354"/>
<gene>
    <name evidence="1" type="ORF">I596_364</name>
</gene>